<gene>
    <name evidence="2" type="ORF">MHI_LOCUS638124</name>
</gene>
<evidence type="ECO:0000256" key="1">
    <source>
        <dbReference type="SAM" id="Phobius"/>
    </source>
</evidence>
<dbReference type="AlphaFoldDB" id="A0A6V7H9M6"/>
<organism evidence="2 3">
    <name type="scientific">Heterotrigona itama</name>
    <dbReference type="NCBI Taxonomy" id="395501"/>
    <lineage>
        <taxon>Eukaryota</taxon>
        <taxon>Metazoa</taxon>
        <taxon>Ecdysozoa</taxon>
        <taxon>Arthropoda</taxon>
        <taxon>Hexapoda</taxon>
        <taxon>Insecta</taxon>
        <taxon>Pterygota</taxon>
        <taxon>Neoptera</taxon>
        <taxon>Endopterygota</taxon>
        <taxon>Hymenoptera</taxon>
        <taxon>Apocrita</taxon>
        <taxon>Aculeata</taxon>
        <taxon>Apoidea</taxon>
        <taxon>Anthophila</taxon>
        <taxon>Apidae</taxon>
        <taxon>Heterotrigona</taxon>
    </lineage>
</organism>
<dbReference type="EMBL" id="CAJDYZ010009248">
    <property type="protein sequence ID" value="CAD1476320.1"/>
    <property type="molecule type" value="Genomic_DNA"/>
</dbReference>
<protein>
    <submittedName>
        <fullName evidence="2">Uncharacterized protein</fullName>
    </submittedName>
</protein>
<reference evidence="2" key="1">
    <citation type="submission" date="2020-07" db="EMBL/GenBank/DDBJ databases">
        <authorList>
            <person name="Nazaruddin N."/>
        </authorList>
    </citation>
    <scope>NUCLEOTIDE SEQUENCE</scope>
</reference>
<dbReference type="Proteomes" id="UP000752696">
    <property type="component" value="Unassembled WGS sequence"/>
</dbReference>
<evidence type="ECO:0000313" key="3">
    <source>
        <dbReference type="Proteomes" id="UP000752696"/>
    </source>
</evidence>
<keyword evidence="1" id="KW-0472">Membrane</keyword>
<comment type="caution">
    <text evidence="2">The sequence shown here is derived from an EMBL/GenBank/DDBJ whole genome shotgun (WGS) entry which is preliminary data.</text>
</comment>
<keyword evidence="1" id="KW-1133">Transmembrane helix</keyword>
<keyword evidence="3" id="KW-1185">Reference proteome</keyword>
<feature type="non-terminal residue" evidence="2">
    <location>
        <position position="1"/>
    </location>
</feature>
<proteinExistence type="predicted"/>
<feature type="transmembrane region" description="Helical" evidence="1">
    <location>
        <begin position="76"/>
        <end position="95"/>
    </location>
</feature>
<accession>A0A6V7H9M6</accession>
<feature type="non-terminal residue" evidence="2">
    <location>
        <position position="97"/>
    </location>
</feature>
<sequence length="97" mass="10699">GGGTRATNPGSEVTREGVMRTGGGFTRFLEEFRDHRCIVNPALSDLVEDWTQSGTCCESSSVNTDKMPQAAHETKNILTTYFILILLLICLWLLYSG</sequence>
<keyword evidence="1" id="KW-0812">Transmembrane</keyword>
<evidence type="ECO:0000313" key="2">
    <source>
        <dbReference type="EMBL" id="CAD1476320.1"/>
    </source>
</evidence>
<name>A0A6V7H9M6_9HYME</name>